<comment type="caution">
    <text evidence="1">The sequence shown here is derived from an EMBL/GenBank/DDBJ whole genome shotgun (WGS) entry which is preliminary data.</text>
</comment>
<dbReference type="AlphaFoldDB" id="A0ABD2B819"/>
<accession>A0ABD2B819</accession>
<evidence type="ECO:0000313" key="1">
    <source>
        <dbReference type="EMBL" id="KAL2728866.1"/>
    </source>
</evidence>
<dbReference type="Proteomes" id="UP001607302">
    <property type="component" value="Unassembled WGS sequence"/>
</dbReference>
<sequence length="180" mass="20904">MAVESASSSSSTVQFALGNEVSPHCHFFKSSFARSLVRNVRDSKSLDYELHDNGTIVEETSECNTDNRNNNFFSLLDFRYDKTITTTSTMTTMNSSRRNNNERDTKVAICNASVPTESDQSNVDMNELERLRKLNVEYEKQYKIVLHQNRRYYKDGQRVIKDLLNPKGQANIHMNRYYKH</sequence>
<gene>
    <name evidence="1" type="ORF">V1478_006498</name>
</gene>
<keyword evidence="2" id="KW-1185">Reference proteome</keyword>
<protein>
    <submittedName>
        <fullName evidence="1">Histone-lysine N-methyltransferase set1 isoform X1</fullName>
    </submittedName>
</protein>
<evidence type="ECO:0000313" key="2">
    <source>
        <dbReference type="Proteomes" id="UP001607302"/>
    </source>
</evidence>
<proteinExistence type="predicted"/>
<organism evidence="1 2">
    <name type="scientific">Vespula squamosa</name>
    <name type="common">Southern yellow jacket</name>
    <name type="synonym">Wasp</name>
    <dbReference type="NCBI Taxonomy" id="30214"/>
    <lineage>
        <taxon>Eukaryota</taxon>
        <taxon>Metazoa</taxon>
        <taxon>Ecdysozoa</taxon>
        <taxon>Arthropoda</taxon>
        <taxon>Hexapoda</taxon>
        <taxon>Insecta</taxon>
        <taxon>Pterygota</taxon>
        <taxon>Neoptera</taxon>
        <taxon>Endopterygota</taxon>
        <taxon>Hymenoptera</taxon>
        <taxon>Apocrita</taxon>
        <taxon>Aculeata</taxon>
        <taxon>Vespoidea</taxon>
        <taxon>Vespidae</taxon>
        <taxon>Vespinae</taxon>
        <taxon>Vespula</taxon>
    </lineage>
</organism>
<reference evidence="1 2" key="1">
    <citation type="journal article" date="2024" name="Ann. Entomol. Soc. Am.">
        <title>Genomic analyses of the southern and eastern yellowjacket wasps (Hymenoptera: Vespidae) reveal evolutionary signatures of social life.</title>
        <authorList>
            <person name="Catto M.A."/>
            <person name="Caine P.B."/>
            <person name="Orr S.E."/>
            <person name="Hunt B.G."/>
            <person name="Goodisman M.A.D."/>
        </authorList>
    </citation>
    <scope>NUCLEOTIDE SEQUENCE [LARGE SCALE GENOMIC DNA]</scope>
    <source>
        <strain evidence="1">233</strain>
        <tissue evidence="1">Head and thorax</tissue>
    </source>
</reference>
<name>A0ABD2B819_VESSQ</name>
<dbReference type="EMBL" id="JAUDFV010000132">
    <property type="protein sequence ID" value="KAL2728866.1"/>
    <property type="molecule type" value="Genomic_DNA"/>
</dbReference>